<name>A0ABX1EED6_9PROT</name>
<dbReference type="RefSeq" id="WP_168034807.1">
    <property type="nucleotide sequence ID" value="NZ_JAAVNE010000064.1"/>
</dbReference>
<reference evidence="1 2" key="1">
    <citation type="submission" date="2020-03" db="EMBL/GenBank/DDBJ databases">
        <title>Roseomonas selenitidurans sp. nov. isolated from urban soil.</title>
        <authorList>
            <person name="Liu H."/>
        </authorList>
    </citation>
    <scope>NUCLEOTIDE SEQUENCE [LARGE SCALE GENOMIC DNA]</scope>
    <source>
        <strain evidence="1 2">BU-1</strain>
    </source>
</reference>
<evidence type="ECO:0000313" key="2">
    <source>
        <dbReference type="Proteomes" id="UP000787635"/>
    </source>
</evidence>
<protein>
    <submittedName>
        <fullName evidence="1">Twin-arginine translocation pathway signal protein</fullName>
    </submittedName>
</protein>
<dbReference type="NCBIfam" id="NF047509">
    <property type="entry name" value="Rv3131_FMN_oxido"/>
    <property type="match status" value="1"/>
</dbReference>
<dbReference type="InterPro" id="IPR006311">
    <property type="entry name" value="TAT_signal"/>
</dbReference>
<organism evidence="1 2">
    <name type="scientific">Falsiroseomonas selenitidurans</name>
    <dbReference type="NCBI Taxonomy" id="2716335"/>
    <lineage>
        <taxon>Bacteria</taxon>
        <taxon>Pseudomonadati</taxon>
        <taxon>Pseudomonadota</taxon>
        <taxon>Alphaproteobacteria</taxon>
        <taxon>Acetobacterales</taxon>
        <taxon>Roseomonadaceae</taxon>
        <taxon>Falsiroseomonas</taxon>
    </lineage>
</organism>
<gene>
    <name evidence="1" type="ORF">HEQ75_24745</name>
</gene>
<dbReference type="PROSITE" id="PS51318">
    <property type="entry name" value="TAT"/>
    <property type="match status" value="1"/>
</dbReference>
<dbReference type="EMBL" id="JAAVNE010000064">
    <property type="protein sequence ID" value="NKC34088.1"/>
    <property type="molecule type" value="Genomic_DNA"/>
</dbReference>
<proteinExistence type="predicted"/>
<evidence type="ECO:0000313" key="1">
    <source>
        <dbReference type="EMBL" id="NKC34088.1"/>
    </source>
</evidence>
<dbReference type="Gene3D" id="3.40.109.10">
    <property type="entry name" value="NADH Oxidase"/>
    <property type="match status" value="1"/>
</dbReference>
<dbReference type="SUPFAM" id="SSF55469">
    <property type="entry name" value="FMN-dependent nitroreductase-like"/>
    <property type="match status" value="2"/>
</dbReference>
<dbReference type="InterPro" id="IPR000415">
    <property type="entry name" value="Nitroreductase-like"/>
</dbReference>
<comment type="caution">
    <text evidence="1">The sequence shown here is derived from an EMBL/GenBank/DDBJ whole genome shotgun (WGS) entry which is preliminary data.</text>
</comment>
<keyword evidence="2" id="KW-1185">Reference proteome</keyword>
<accession>A0ABX1EED6</accession>
<sequence length="378" mass="40216">MSPPRRQILRAAGLLLVPLGARGQLVQADPAAPWAEAPLARAYPDPRLRALAWAVLAPNPHNRQPWIAELPTAAPDTVLLRCDLDRRLPVTDPFDRQITIGLGAFAELFRMAAAAEGLGMELVPFPEGEPQPRLDGRPVVRLRLTPGGVADPLFAQAAARRSAKRPYDMARPVPAEALAALAAAVAPPTRFAATTAPGRVAALRDLAWRAWQVEATTPAAHGESVALMRLGRAAVAAQPDGISLYGPGLEEGVAAGQITPEAMLPGRPGYDMMVQRYRPMLAATPAYVWTTTPGNSRAEALAAGRDWLRLNLAATAAGLSLHPVSQALQEFPEMEGPYREAQAELGEGGVVQMLGRLGYGPPVPPTPRWPATSRIRAA</sequence>
<dbReference type="Proteomes" id="UP000787635">
    <property type="component" value="Unassembled WGS sequence"/>
</dbReference>